<dbReference type="CDD" id="cd00293">
    <property type="entry name" value="USP-like"/>
    <property type="match status" value="1"/>
</dbReference>
<organism evidence="2 3">
    <name type="scientific">Romeriopsis navalis LEGE 11480</name>
    <dbReference type="NCBI Taxonomy" id="2777977"/>
    <lineage>
        <taxon>Bacteria</taxon>
        <taxon>Bacillati</taxon>
        <taxon>Cyanobacteriota</taxon>
        <taxon>Cyanophyceae</taxon>
        <taxon>Leptolyngbyales</taxon>
        <taxon>Leptolyngbyaceae</taxon>
        <taxon>Romeriopsis</taxon>
        <taxon>Romeriopsis navalis</taxon>
    </lineage>
</organism>
<dbReference type="EMBL" id="JADEXQ010000053">
    <property type="protein sequence ID" value="MBE9031123.1"/>
    <property type="molecule type" value="Genomic_DNA"/>
</dbReference>
<gene>
    <name evidence="2" type="ORF">IQ266_15420</name>
</gene>
<name>A0A928VM34_9CYAN</name>
<comment type="caution">
    <text evidence="2">The sequence shown here is derived from an EMBL/GenBank/DDBJ whole genome shotgun (WGS) entry which is preliminary data.</text>
</comment>
<feature type="domain" description="UspA" evidence="1">
    <location>
        <begin position="37"/>
        <end position="175"/>
    </location>
</feature>
<proteinExistence type="predicted"/>
<evidence type="ECO:0000313" key="3">
    <source>
        <dbReference type="Proteomes" id="UP000625316"/>
    </source>
</evidence>
<dbReference type="Proteomes" id="UP000625316">
    <property type="component" value="Unassembled WGS sequence"/>
</dbReference>
<evidence type="ECO:0000313" key="2">
    <source>
        <dbReference type="EMBL" id="MBE9031123.1"/>
    </source>
</evidence>
<dbReference type="Pfam" id="PF00582">
    <property type="entry name" value="Usp"/>
    <property type="match status" value="1"/>
</dbReference>
<dbReference type="InterPro" id="IPR006016">
    <property type="entry name" value="UspA"/>
</dbReference>
<dbReference type="AlphaFoldDB" id="A0A928VM34"/>
<dbReference type="SUPFAM" id="SSF52402">
    <property type="entry name" value="Adenine nucleotide alpha hydrolases-like"/>
    <property type="match status" value="1"/>
</dbReference>
<dbReference type="RefSeq" id="WP_264325952.1">
    <property type="nucleotide sequence ID" value="NZ_JADEXQ010000053.1"/>
</dbReference>
<sequence>MLARLQANLGVPHLAEQLLLIPPRPQHLAQELSAINLLVGYSHSESSQLALDLTLWIALQTRLATNTPVTVQVVYVTEEISPSVLQSSNTSKPFNPARKTSGSIATLAPAKVTAMNRADQFEQADRILWQARSLATEWRGSLKTHLRFGDVALELNQVAQAEAATLLILGCKSREDALIQRLGKKFPCAVLGIPDELEA</sequence>
<reference evidence="2" key="1">
    <citation type="submission" date="2020-10" db="EMBL/GenBank/DDBJ databases">
        <authorList>
            <person name="Castelo-Branco R."/>
            <person name="Eusebio N."/>
            <person name="Adriana R."/>
            <person name="Vieira A."/>
            <person name="Brugerolle De Fraissinette N."/>
            <person name="Rezende De Castro R."/>
            <person name="Schneider M.P."/>
            <person name="Vasconcelos V."/>
            <person name="Leao P.N."/>
        </authorList>
    </citation>
    <scope>NUCLEOTIDE SEQUENCE</scope>
    <source>
        <strain evidence="2">LEGE 11480</strain>
    </source>
</reference>
<protein>
    <submittedName>
        <fullName evidence="2">Universal stress protein</fullName>
    </submittedName>
</protein>
<keyword evidence="3" id="KW-1185">Reference proteome</keyword>
<accession>A0A928VM34</accession>
<evidence type="ECO:0000259" key="1">
    <source>
        <dbReference type="Pfam" id="PF00582"/>
    </source>
</evidence>
<dbReference type="InterPro" id="IPR014729">
    <property type="entry name" value="Rossmann-like_a/b/a_fold"/>
</dbReference>
<dbReference type="Gene3D" id="3.40.50.620">
    <property type="entry name" value="HUPs"/>
    <property type="match status" value="1"/>
</dbReference>